<name>A0A9W7G6C4_9STRA</name>
<feature type="domain" description="C2" evidence="1">
    <location>
        <begin position="2"/>
        <end position="129"/>
    </location>
</feature>
<dbReference type="InterPro" id="IPR035892">
    <property type="entry name" value="C2_domain_sf"/>
</dbReference>
<dbReference type="Proteomes" id="UP001165065">
    <property type="component" value="Unassembled WGS sequence"/>
</dbReference>
<evidence type="ECO:0000259" key="1">
    <source>
        <dbReference type="PROSITE" id="PS50004"/>
    </source>
</evidence>
<dbReference type="Pfam" id="PF00168">
    <property type="entry name" value="C2"/>
    <property type="match status" value="1"/>
</dbReference>
<evidence type="ECO:0000313" key="2">
    <source>
        <dbReference type="EMBL" id="GMI34646.1"/>
    </source>
</evidence>
<reference evidence="3" key="1">
    <citation type="journal article" date="2023" name="Commun. Biol.">
        <title>Genome analysis of Parmales, the sister group of diatoms, reveals the evolutionary specialization of diatoms from phago-mixotrophs to photoautotrophs.</title>
        <authorList>
            <person name="Ban H."/>
            <person name="Sato S."/>
            <person name="Yoshikawa S."/>
            <person name="Yamada K."/>
            <person name="Nakamura Y."/>
            <person name="Ichinomiya M."/>
            <person name="Sato N."/>
            <person name="Blanc-Mathieu R."/>
            <person name="Endo H."/>
            <person name="Kuwata A."/>
            <person name="Ogata H."/>
        </authorList>
    </citation>
    <scope>NUCLEOTIDE SEQUENCE [LARGE SCALE GENOMIC DNA]</scope>
</reference>
<dbReference type="OrthoDB" id="270970at2759"/>
<proteinExistence type="predicted"/>
<comment type="caution">
    <text evidence="2">The sequence shown here is derived from an EMBL/GenBank/DDBJ whole genome shotgun (WGS) entry which is preliminary data.</text>
</comment>
<dbReference type="PROSITE" id="PS50004">
    <property type="entry name" value="C2"/>
    <property type="match status" value="1"/>
</dbReference>
<organism evidence="2 3">
    <name type="scientific">Triparma columacea</name>
    <dbReference type="NCBI Taxonomy" id="722753"/>
    <lineage>
        <taxon>Eukaryota</taxon>
        <taxon>Sar</taxon>
        <taxon>Stramenopiles</taxon>
        <taxon>Ochrophyta</taxon>
        <taxon>Bolidophyceae</taxon>
        <taxon>Parmales</taxon>
        <taxon>Triparmaceae</taxon>
        <taxon>Triparma</taxon>
    </lineage>
</organism>
<dbReference type="EMBL" id="BRYA01000045">
    <property type="protein sequence ID" value="GMI34646.1"/>
    <property type="molecule type" value="Genomic_DNA"/>
</dbReference>
<protein>
    <recommendedName>
        <fullName evidence="1">C2 domain-containing protein</fullName>
    </recommendedName>
</protein>
<dbReference type="SMART" id="SM00239">
    <property type="entry name" value="C2"/>
    <property type="match status" value="1"/>
</dbReference>
<dbReference type="AlphaFoldDB" id="A0A9W7G6C4"/>
<dbReference type="Gene3D" id="2.60.40.150">
    <property type="entry name" value="C2 domain"/>
    <property type="match status" value="1"/>
</dbReference>
<evidence type="ECO:0000313" key="3">
    <source>
        <dbReference type="Proteomes" id="UP001165065"/>
    </source>
</evidence>
<dbReference type="InterPro" id="IPR000008">
    <property type="entry name" value="C2_dom"/>
</dbReference>
<gene>
    <name evidence="2" type="ORF">TrCOL_g13018</name>
</gene>
<dbReference type="CDD" id="cd00030">
    <property type="entry name" value="C2"/>
    <property type="match status" value="1"/>
</dbReference>
<accession>A0A9W7G6C4</accession>
<sequence>MIAAQRHQSWDMFRMSSKYCLTITALEVSSILQPHSMLATHNVEIYLVVFLEGARESTKQKTKCIKGSMNPVWNKMMPFYGLKFSSESMVFELKARKAFGENPILGKFEIPVSQLMLRASGRETRELCYEFESEYTRNVLSLRLELSPTLPSKLDDEFIFNKTIGAKTQSSAMFAPSDSSMTETTLVDYNDSRDLSYLTVNENYSCLMFDCGLEKPRRPSEKKRTSTSATAFFGGLEEGGDVGGSEGTAIKL</sequence>
<dbReference type="SUPFAM" id="SSF49562">
    <property type="entry name" value="C2 domain (Calcium/lipid-binding domain, CaLB)"/>
    <property type="match status" value="1"/>
</dbReference>
<keyword evidence="3" id="KW-1185">Reference proteome</keyword>